<dbReference type="GO" id="GO:0003723">
    <property type="term" value="F:RNA binding"/>
    <property type="evidence" value="ECO:0007669"/>
    <property type="project" value="UniProtKB-UniRule"/>
</dbReference>
<keyword evidence="5 7" id="KW-0949">S-adenosyl-L-methionine</keyword>
<organism evidence="11">
    <name type="scientific">Baileyella intestinalis</name>
    <dbReference type="NCBI Taxonomy" id="2606709"/>
    <lineage>
        <taxon>Bacteria</taxon>
        <taxon>Bacillati</taxon>
        <taxon>Bacillota</taxon>
        <taxon>Clostridia</taxon>
        <taxon>Peptostreptococcales</taxon>
        <taxon>Anaerovoracaceae</taxon>
        <taxon>Baileyella</taxon>
    </lineage>
</organism>
<feature type="binding site" evidence="7 8">
    <location>
        <position position="130"/>
    </location>
    <ligand>
        <name>S-adenosyl-L-methionine</name>
        <dbReference type="ChEBI" id="CHEBI:59789"/>
    </ligand>
</feature>
<feature type="binding site" evidence="7 8">
    <location>
        <position position="103"/>
    </location>
    <ligand>
        <name>S-adenosyl-L-methionine</name>
        <dbReference type="ChEBI" id="CHEBI:59789"/>
    </ligand>
</feature>
<dbReference type="AlphaFoldDB" id="A0A6A8M987"/>
<evidence type="ECO:0000313" key="11">
    <source>
        <dbReference type="EMBL" id="MST68799.1"/>
    </source>
</evidence>
<comment type="catalytic activity">
    <reaction evidence="7">
        <text>adenosine(1518)/adenosine(1519) in 16S rRNA + 4 S-adenosyl-L-methionine = N(6)-dimethyladenosine(1518)/N(6)-dimethyladenosine(1519) in 16S rRNA + 4 S-adenosyl-L-homocysteine + 4 H(+)</text>
        <dbReference type="Rhea" id="RHEA:19609"/>
        <dbReference type="Rhea" id="RHEA-COMP:10232"/>
        <dbReference type="Rhea" id="RHEA-COMP:10233"/>
        <dbReference type="ChEBI" id="CHEBI:15378"/>
        <dbReference type="ChEBI" id="CHEBI:57856"/>
        <dbReference type="ChEBI" id="CHEBI:59789"/>
        <dbReference type="ChEBI" id="CHEBI:74411"/>
        <dbReference type="ChEBI" id="CHEBI:74493"/>
        <dbReference type="EC" id="2.1.1.182"/>
    </reaction>
</comment>
<dbReference type="FunFam" id="3.40.50.150:FF:000023">
    <property type="entry name" value="Ribosomal RNA small subunit methyltransferase A"/>
    <property type="match status" value="1"/>
</dbReference>
<sequence>MSRSANYRKKGKGNRHNGGGFRHSKSLGQNFLEDMDIVREIVEGSMVDRDTVVIEIGPGQGVLTAELAEEAGRVIAIELDDRLIPELKARFIAYDNVEIVHGDILETDVRSLIENAESEYGLTKARVIGNLPYYITTPIITSLITGDLPILSVTAMMQKEVADRLVAKPGTSGCGVVTYLVQYYTEVTRICEAGREAFYPAPKVDSTVLRMDMLPEPPVTVKNEKVFFQCIKAGFSLRRKTLLNSLSAAWHMDKKRTARILEKGGIDPERRAETLTMEEFARLADSMEEESNR</sequence>
<dbReference type="Gene3D" id="3.40.50.150">
    <property type="entry name" value="Vaccinia Virus protein VP39"/>
    <property type="match status" value="1"/>
</dbReference>
<dbReference type="InterPro" id="IPR020598">
    <property type="entry name" value="rRNA_Ade_methylase_Trfase_N"/>
</dbReference>
<comment type="caution">
    <text evidence="11">The sequence shown here is derived from an EMBL/GenBank/DDBJ whole genome shotgun (WGS) entry which is preliminary data.</text>
</comment>
<evidence type="ECO:0000259" key="10">
    <source>
        <dbReference type="SMART" id="SM00650"/>
    </source>
</evidence>
<feature type="binding site" evidence="7 8">
    <location>
        <position position="78"/>
    </location>
    <ligand>
        <name>S-adenosyl-L-methionine</name>
        <dbReference type="ChEBI" id="CHEBI:59789"/>
    </ligand>
</feature>
<evidence type="ECO:0000256" key="3">
    <source>
        <dbReference type="ARBA" id="ARBA00022603"/>
    </source>
</evidence>
<dbReference type="GO" id="GO:0005829">
    <property type="term" value="C:cytosol"/>
    <property type="evidence" value="ECO:0007669"/>
    <property type="project" value="TreeGrafter"/>
</dbReference>
<dbReference type="Gene3D" id="1.10.8.100">
    <property type="entry name" value="Ribosomal RNA adenine dimethylase-like, domain 2"/>
    <property type="match status" value="1"/>
</dbReference>
<evidence type="ECO:0000256" key="6">
    <source>
        <dbReference type="ARBA" id="ARBA00022884"/>
    </source>
</evidence>
<dbReference type="Pfam" id="PF00398">
    <property type="entry name" value="RrnaAD"/>
    <property type="match status" value="1"/>
</dbReference>
<feature type="compositionally biased region" description="Basic residues" evidence="9">
    <location>
        <begin position="1"/>
        <end position="15"/>
    </location>
</feature>
<evidence type="ECO:0000256" key="8">
    <source>
        <dbReference type="PROSITE-ProRule" id="PRU01026"/>
    </source>
</evidence>
<keyword evidence="1 7" id="KW-0963">Cytoplasm</keyword>
<reference evidence="11" key="1">
    <citation type="submission" date="2019-09" db="EMBL/GenBank/DDBJ databases">
        <title>In-depth cultivation of the pig gut microbiome towards novel bacterial diversity and tailored functional studies.</title>
        <authorList>
            <person name="Wylensek D."/>
            <person name="Hitch T.C.A."/>
            <person name="Clavel T."/>
        </authorList>
    </citation>
    <scope>NUCLEOTIDE SEQUENCE</scope>
    <source>
        <strain evidence="11">RF-744-FAT-WT-3</strain>
    </source>
</reference>
<feature type="region of interest" description="Disordered" evidence="9">
    <location>
        <begin position="1"/>
        <end position="25"/>
    </location>
</feature>
<keyword evidence="3 7" id="KW-0489">Methyltransferase</keyword>
<evidence type="ECO:0000256" key="9">
    <source>
        <dbReference type="SAM" id="MobiDB-lite"/>
    </source>
</evidence>
<keyword evidence="2 7" id="KW-0698">rRNA processing</keyword>
<evidence type="ECO:0000256" key="4">
    <source>
        <dbReference type="ARBA" id="ARBA00022679"/>
    </source>
</evidence>
<gene>
    <name evidence="7 11" type="primary">rsmA</name>
    <name evidence="7" type="synonym">ksgA</name>
    <name evidence="11" type="ORF">FYJ66_04235</name>
</gene>
<protein>
    <recommendedName>
        <fullName evidence="7">Ribosomal RNA small subunit methyltransferase A</fullName>
        <ecNumber evidence="7">2.1.1.182</ecNumber>
    </recommendedName>
    <alternativeName>
        <fullName evidence="7">16S rRNA (adenine(1518)-N(6)/adenine(1519)-N(6))-dimethyltransferase</fullName>
    </alternativeName>
    <alternativeName>
        <fullName evidence="7">16S rRNA dimethyladenosine transferase</fullName>
    </alternativeName>
    <alternativeName>
        <fullName evidence="7">16S rRNA dimethylase</fullName>
    </alternativeName>
    <alternativeName>
        <fullName evidence="7">S-adenosylmethionine-6-N', N'-adenosyl(rRNA) dimethyltransferase</fullName>
    </alternativeName>
</protein>
<evidence type="ECO:0000256" key="1">
    <source>
        <dbReference type="ARBA" id="ARBA00022490"/>
    </source>
</evidence>
<comment type="function">
    <text evidence="7">Specifically dimethylates two adjacent adenosines (A1518 and A1519) in the loop of a conserved hairpin near the 3'-end of 16S rRNA in the 30S particle. May play a critical role in biogenesis of 30S subunits.</text>
</comment>
<dbReference type="RefSeq" id="WP_154572269.1">
    <property type="nucleotide sequence ID" value="NZ_VUNB01000003.1"/>
</dbReference>
<feature type="binding site" evidence="7 8">
    <location>
        <position position="30"/>
    </location>
    <ligand>
        <name>S-adenosyl-L-methionine</name>
        <dbReference type="ChEBI" id="CHEBI:59789"/>
    </ligand>
</feature>
<dbReference type="PANTHER" id="PTHR11727">
    <property type="entry name" value="DIMETHYLADENOSINE TRANSFERASE"/>
    <property type="match status" value="1"/>
</dbReference>
<dbReference type="PROSITE" id="PS51689">
    <property type="entry name" value="SAM_RNA_A_N6_MT"/>
    <property type="match status" value="1"/>
</dbReference>
<dbReference type="InterPro" id="IPR011530">
    <property type="entry name" value="rRNA_adenine_dimethylase"/>
</dbReference>
<feature type="binding site" evidence="7 8">
    <location>
        <position position="32"/>
    </location>
    <ligand>
        <name>S-adenosyl-L-methionine</name>
        <dbReference type="ChEBI" id="CHEBI:59789"/>
    </ligand>
</feature>
<dbReference type="InterPro" id="IPR020596">
    <property type="entry name" value="rRNA_Ade_Mease_Trfase_CS"/>
</dbReference>
<comment type="subcellular location">
    <subcellularLocation>
        <location evidence="7">Cytoplasm</location>
    </subcellularLocation>
</comment>
<dbReference type="InterPro" id="IPR023165">
    <property type="entry name" value="rRNA_Ade_diMease-like_C"/>
</dbReference>
<dbReference type="NCBIfam" id="TIGR00755">
    <property type="entry name" value="ksgA"/>
    <property type="match status" value="1"/>
</dbReference>
<name>A0A6A8M987_9FIRM</name>
<dbReference type="SMART" id="SM00650">
    <property type="entry name" value="rADc"/>
    <property type="match status" value="1"/>
</dbReference>
<keyword evidence="6 7" id="KW-0694">RNA-binding</keyword>
<dbReference type="SUPFAM" id="SSF53335">
    <property type="entry name" value="S-adenosyl-L-methionine-dependent methyltransferases"/>
    <property type="match status" value="1"/>
</dbReference>
<feature type="domain" description="Ribosomal RNA adenine methylase transferase N-terminal" evidence="10">
    <location>
        <begin position="37"/>
        <end position="215"/>
    </location>
</feature>
<evidence type="ECO:0000256" key="2">
    <source>
        <dbReference type="ARBA" id="ARBA00022552"/>
    </source>
</evidence>
<comment type="similarity">
    <text evidence="7">Belongs to the class I-like SAM-binding methyltransferase superfamily. rRNA adenine N(6)-methyltransferase family. RsmA subfamily.</text>
</comment>
<evidence type="ECO:0000256" key="7">
    <source>
        <dbReference type="HAMAP-Rule" id="MF_00607"/>
    </source>
</evidence>
<keyword evidence="4 7" id="KW-0808">Transferase</keyword>
<dbReference type="InterPro" id="IPR001737">
    <property type="entry name" value="KsgA/Erm"/>
</dbReference>
<dbReference type="PANTHER" id="PTHR11727:SF7">
    <property type="entry name" value="DIMETHYLADENOSINE TRANSFERASE-RELATED"/>
    <property type="match status" value="1"/>
</dbReference>
<dbReference type="EC" id="2.1.1.182" evidence="7"/>
<dbReference type="PROSITE" id="PS01131">
    <property type="entry name" value="RRNA_A_DIMETH"/>
    <property type="match status" value="1"/>
</dbReference>
<dbReference type="CDD" id="cd02440">
    <property type="entry name" value="AdoMet_MTases"/>
    <property type="match status" value="1"/>
</dbReference>
<accession>A0A6A8M987</accession>
<proteinExistence type="inferred from homology"/>
<feature type="binding site" evidence="7 8">
    <location>
        <position position="57"/>
    </location>
    <ligand>
        <name>S-adenosyl-L-methionine</name>
        <dbReference type="ChEBI" id="CHEBI:59789"/>
    </ligand>
</feature>
<dbReference type="HAMAP" id="MF_00607">
    <property type="entry name" value="16SrRNA_methyltr_A"/>
    <property type="match status" value="1"/>
</dbReference>
<dbReference type="InterPro" id="IPR029063">
    <property type="entry name" value="SAM-dependent_MTases_sf"/>
</dbReference>
<dbReference type="EMBL" id="VUNB01000003">
    <property type="protein sequence ID" value="MST68799.1"/>
    <property type="molecule type" value="Genomic_DNA"/>
</dbReference>
<dbReference type="GO" id="GO:0052908">
    <property type="term" value="F:16S rRNA (adenine(1518)-N(6)/adenine(1519)-N(6))-dimethyltransferase activity"/>
    <property type="evidence" value="ECO:0007669"/>
    <property type="project" value="UniProtKB-EC"/>
</dbReference>
<evidence type="ECO:0000256" key="5">
    <source>
        <dbReference type="ARBA" id="ARBA00022691"/>
    </source>
</evidence>